<gene>
    <name evidence="2" type="ORF">GJD93_11870</name>
</gene>
<proteinExistence type="predicted"/>
<feature type="transmembrane region" description="Helical" evidence="1">
    <location>
        <begin position="20"/>
        <end position="48"/>
    </location>
</feature>
<dbReference type="EMBL" id="CP046045">
    <property type="protein sequence ID" value="QGM28332.1"/>
    <property type="molecule type" value="Genomic_DNA"/>
</dbReference>
<protein>
    <submittedName>
        <fullName evidence="2">Uncharacterized protein</fullName>
    </submittedName>
</protein>
<keyword evidence="1" id="KW-0812">Transmembrane</keyword>
<dbReference type="AlphaFoldDB" id="A0AAP9GXC8"/>
<feature type="transmembrane region" description="Helical" evidence="1">
    <location>
        <begin position="96"/>
        <end position="116"/>
    </location>
</feature>
<feature type="transmembrane region" description="Helical" evidence="1">
    <location>
        <begin position="54"/>
        <end position="84"/>
    </location>
</feature>
<accession>A0AAP9GXC8</accession>
<dbReference type="RefSeq" id="WP_154321028.1">
    <property type="nucleotide sequence ID" value="NZ_CP046045.1"/>
</dbReference>
<sequence length="129" mass="14497">MSQDLQSEIQQQSDLPTSKFIKFIAGCFITLLSVYMLAFVVLGAVYGVDVFSILLLYSIFFHLALFPFLLYGVGGIILLCLADTQYREVLKKSQKILMMGLLLGVAVTAISEWAHVQGILQTRFILDWK</sequence>
<keyword evidence="1" id="KW-1133">Transmembrane helix</keyword>
<evidence type="ECO:0000313" key="2">
    <source>
        <dbReference type="EMBL" id="QGM28332.1"/>
    </source>
</evidence>
<keyword evidence="1" id="KW-0472">Membrane</keyword>
<name>A0AAP9GXC8_9GAMM</name>
<evidence type="ECO:0000256" key="1">
    <source>
        <dbReference type="SAM" id="Phobius"/>
    </source>
</evidence>
<organism evidence="2 3">
    <name type="scientific">Acinetobacter towneri</name>
    <dbReference type="NCBI Taxonomy" id="202956"/>
    <lineage>
        <taxon>Bacteria</taxon>
        <taxon>Pseudomonadati</taxon>
        <taxon>Pseudomonadota</taxon>
        <taxon>Gammaproteobacteria</taxon>
        <taxon>Moraxellales</taxon>
        <taxon>Moraxellaceae</taxon>
        <taxon>Acinetobacter</taxon>
    </lineage>
</organism>
<reference evidence="3" key="1">
    <citation type="submission" date="2019-11" db="EMBL/GenBank/DDBJ databases">
        <title>Escherichia coli 1916D6.</title>
        <authorList>
            <person name="Yao H."/>
            <person name="Du X."/>
            <person name="Yu R."/>
            <person name="Li A."/>
        </authorList>
    </citation>
    <scope>NUCLEOTIDE SEQUENCE [LARGE SCALE GENOMIC DNA]</scope>
    <source>
        <strain evidence="3">19110F47</strain>
    </source>
</reference>
<evidence type="ECO:0000313" key="3">
    <source>
        <dbReference type="Proteomes" id="UP000405075"/>
    </source>
</evidence>
<dbReference type="Proteomes" id="UP000405075">
    <property type="component" value="Chromosome"/>
</dbReference>